<dbReference type="AlphaFoldDB" id="A0A3P6UZ57"/>
<protein>
    <recommendedName>
        <fullName evidence="4">RING-type domain-containing protein</fullName>
    </recommendedName>
</protein>
<dbReference type="Pfam" id="PF17123">
    <property type="entry name" value="zf-RING_11"/>
    <property type="match status" value="1"/>
</dbReference>
<sequence>MMVVSVFGWSLEVLLPKAGVGETVVVVVVVVVADVVHIDDVDCGGGASVARKMVVVVVVVKVRMGPFLKAAGEFAWSLLHECCREFIASNIPSIDCAICFDAFQREEDVYRSRCDHFFHKECIFTYHMNLTEEYSRDLAEILSKNPHCPLDFRPKLKFPCPLCKTNLPQVVRI</sequence>
<proteinExistence type="predicted"/>
<organism evidence="5 6">
    <name type="scientific">Dibothriocephalus latus</name>
    <name type="common">Fish tapeworm</name>
    <name type="synonym">Diphyllobothrium latum</name>
    <dbReference type="NCBI Taxonomy" id="60516"/>
    <lineage>
        <taxon>Eukaryota</taxon>
        <taxon>Metazoa</taxon>
        <taxon>Spiralia</taxon>
        <taxon>Lophotrochozoa</taxon>
        <taxon>Platyhelminthes</taxon>
        <taxon>Cestoda</taxon>
        <taxon>Eucestoda</taxon>
        <taxon>Diphyllobothriidea</taxon>
        <taxon>Diphyllobothriidae</taxon>
        <taxon>Dibothriocephalus</taxon>
    </lineage>
</organism>
<keyword evidence="1 3" id="KW-0479">Metal-binding</keyword>
<dbReference type="GO" id="GO:0061630">
    <property type="term" value="F:ubiquitin protein ligase activity"/>
    <property type="evidence" value="ECO:0007669"/>
    <property type="project" value="InterPro"/>
</dbReference>
<evidence type="ECO:0000259" key="4">
    <source>
        <dbReference type="PROSITE" id="PS50089"/>
    </source>
</evidence>
<gene>
    <name evidence="5" type="ORF">DILT_LOCUS3398</name>
</gene>
<dbReference type="GO" id="GO:0008270">
    <property type="term" value="F:zinc ion binding"/>
    <property type="evidence" value="ECO:0007669"/>
    <property type="project" value="UniProtKB-KW"/>
</dbReference>
<dbReference type="InterPro" id="IPR039133">
    <property type="entry name" value="RNF25"/>
</dbReference>
<keyword evidence="6" id="KW-1185">Reference proteome</keyword>
<dbReference type="InterPro" id="IPR001841">
    <property type="entry name" value="Znf_RING"/>
</dbReference>
<dbReference type="SMART" id="SM00184">
    <property type="entry name" value="RING"/>
    <property type="match status" value="1"/>
</dbReference>
<dbReference type="Proteomes" id="UP000281553">
    <property type="component" value="Unassembled WGS sequence"/>
</dbReference>
<keyword evidence="2" id="KW-0862">Zinc</keyword>
<evidence type="ECO:0000256" key="3">
    <source>
        <dbReference type="PROSITE-ProRule" id="PRU00175"/>
    </source>
</evidence>
<evidence type="ECO:0000256" key="1">
    <source>
        <dbReference type="ARBA" id="ARBA00022771"/>
    </source>
</evidence>
<dbReference type="EMBL" id="UYRU01043589">
    <property type="protein sequence ID" value="VDK82921.1"/>
    <property type="molecule type" value="Genomic_DNA"/>
</dbReference>
<dbReference type="Gene3D" id="3.30.40.10">
    <property type="entry name" value="Zinc/RING finger domain, C3HC4 (zinc finger)"/>
    <property type="match status" value="1"/>
</dbReference>
<name>A0A3P6UZ57_DIBLA</name>
<accession>A0A3P6UZ57</accession>
<dbReference type="GO" id="GO:0005634">
    <property type="term" value="C:nucleus"/>
    <property type="evidence" value="ECO:0007669"/>
    <property type="project" value="TreeGrafter"/>
</dbReference>
<dbReference type="PANTHER" id="PTHR13198:SF4">
    <property type="entry name" value="E3 UBIQUITIN-PROTEIN LIGASE RNF25"/>
    <property type="match status" value="1"/>
</dbReference>
<dbReference type="PROSITE" id="PS50089">
    <property type="entry name" value="ZF_RING_2"/>
    <property type="match status" value="1"/>
</dbReference>
<evidence type="ECO:0000313" key="6">
    <source>
        <dbReference type="Proteomes" id="UP000281553"/>
    </source>
</evidence>
<dbReference type="PANTHER" id="PTHR13198">
    <property type="entry name" value="RING FINGER PROTEIN 25"/>
    <property type="match status" value="1"/>
</dbReference>
<reference evidence="5 6" key="1">
    <citation type="submission" date="2018-11" db="EMBL/GenBank/DDBJ databases">
        <authorList>
            <consortium name="Pathogen Informatics"/>
        </authorList>
    </citation>
    <scope>NUCLEOTIDE SEQUENCE [LARGE SCALE GENOMIC DNA]</scope>
</reference>
<dbReference type="InterPro" id="IPR013083">
    <property type="entry name" value="Znf_RING/FYVE/PHD"/>
</dbReference>
<evidence type="ECO:0000256" key="2">
    <source>
        <dbReference type="ARBA" id="ARBA00022833"/>
    </source>
</evidence>
<dbReference type="SUPFAM" id="SSF57850">
    <property type="entry name" value="RING/U-box"/>
    <property type="match status" value="1"/>
</dbReference>
<feature type="domain" description="RING-type" evidence="4">
    <location>
        <begin position="96"/>
        <end position="151"/>
    </location>
</feature>
<dbReference type="OrthoDB" id="432311at2759"/>
<evidence type="ECO:0000313" key="5">
    <source>
        <dbReference type="EMBL" id="VDK82921.1"/>
    </source>
</evidence>
<dbReference type="GO" id="GO:0016567">
    <property type="term" value="P:protein ubiquitination"/>
    <property type="evidence" value="ECO:0007669"/>
    <property type="project" value="TreeGrafter"/>
</dbReference>
<keyword evidence="1 3" id="KW-0863">Zinc-finger</keyword>